<dbReference type="PANTHER" id="PTHR43639:SF1">
    <property type="entry name" value="SHORT-CHAIN DEHYDROGENASE_REDUCTASE FAMILY PROTEIN"/>
    <property type="match status" value="1"/>
</dbReference>
<dbReference type="CDD" id="cd05233">
    <property type="entry name" value="SDR_c"/>
    <property type="match status" value="1"/>
</dbReference>
<organism evidence="4 5">
    <name type="scientific">Emcibacter nanhaiensis</name>
    <dbReference type="NCBI Taxonomy" id="1505037"/>
    <lineage>
        <taxon>Bacteria</taxon>
        <taxon>Pseudomonadati</taxon>
        <taxon>Pseudomonadota</taxon>
        <taxon>Alphaproteobacteria</taxon>
        <taxon>Emcibacterales</taxon>
        <taxon>Emcibacteraceae</taxon>
        <taxon>Emcibacter</taxon>
    </lineage>
</organism>
<dbReference type="EMBL" id="VFIY01000006">
    <property type="protein sequence ID" value="TPD60699.1"/>
    <property type="molecule type" value="Genomic_DNA"/>
</dbReference>
<evidence type="ECO:0000256" key="2">
    <source>
        <dbReference type="ARBA" id="ARBA00023002"/>
    </source>
</evidence>
<evidence type="ECO:0000256" key="1">
    <source>
        <dbReference type="ARBA" id="ARBA00006484"/>
    </source>
</evidence>
<dbReference type="NCBIfam" id="NF005559">
    <property type="entry name" value="PRK07231.1"/>
    <property type="match status" value="1"/>
</dbReference>
<dbReference type="PANTHER" id="PTHR43639">
    <property type="entry name" value="OXIDOREDUCTASE, SHORT-CHAIN DEHYDROGENASE/REDUCTASE FAMILY (AFU_ORTHOLOGUE AFUA_5G02870)"/>
    <property type="match status" value="1"/>
</dbReference>
<dbReference type="FunFam" id="3.40.50.720:FF:000084">
    <property type="entry name" value="Short-chain dehydrogenase reductase"/>
    <property type="match status" value="1"/>
</dbReference>
<keyword evidence="5" id="KW-1185">Reference proteome</keyword>
<dbReference type="Proteomes" id="UP000319148">
    <property type="component" value="Unassembled WGS sequence"/>
</dbReference>
<reference evidence="5" key="1">
    <citation type="submission" date="2019-06" db="EMBL/GenBank/DDBJ databases">
        <title>The complete genome of Emcibacter congregatus ZYLT.</title>
        <authorList>
            <person name="Zhao Z."/>
        </authorList>
    </citation>
    <scope>NUCLEOTIDE SEQUENCE [LARGE SCALE GENOMIC DNA]</scope>
    <source>
        <strain evidence="5">MCCC 1A06723</strain>
    </source>
</reference>
<dbReference type="SUPFAM" id="SSF51735">
    <property type="entry name" value="NAD(P)-binding Rossmann-fold domains"/>
    <property type="match status" value="1"/>
</dbReference>
<dbReference type="OrthoDB" id="9797020at2"/>
<dbReference type="InterPro" id="IPR020904">
    <property type="entry name" value="Sc_DH/Rdtase_CS"/>
</dbReference>
<comment type="caution">
    <text evidence="4">The sequence shown here is derived from an EMBL/GenBank/DDBJ whole genome shotgun (WGS) entry which is preliminary data.</text>
</comment>
<sequence>MSEFAKKTVVITGGTRGIGRGIAAAFLRDGAEVYVCGRSAPDSLPEYHGRPARFVQADVRNEEQVQSVIDHILEETGRLDILVNNAGGSPEVEAASASPRFSESVIRLNLIAPLIFSQKAHASLRASGGSIINIASVSGIRPSPGTAAYGAAKAGLINLTQSLAQEWGPEIRVNCIIAGLMQTEAAGDHYEGRDGIDRIADSLPLKRFGTPRDIASACLFLASSAASYVSGASLEVTGGGEPPVHRVLANQFRTEQDGPE</sequence>
<comment type="similarity">
    <text evidence="1">Belongs to the short-chain dehydrogenases/reductases (SDR) family.</text>
</comment>
<evidence type="ECO:0000313" key="5">
    <source>
        <dbReference type="Proteomes" id="UP000319148"/>
    </source>
</evidence>
<keyword evidence="2" id="KW-0560">Oxidoreductase</keyword>
<name>A0A501PJQ6_9PROT</name>
<dbReference type="InterPro" id="IPR036291">
    <property type="entry name" value="NAD(P)-bd_dom_sf"/>
</dbReference>
<accession>A0A501PJQ6</accession>
<evidence type="ECO:0000259" key="3">
    <source>
        <dbReference type="SMART" id="SM00822"/>
    </source>
</evidence>
<dbReference type="PRINTS" id="PR00080">
    <property type="entry name" value="SDRFAMILY"/>
</dbReference>
<dbReference type="RefSeq" id="WP_139940328.1">
    <property type="nucleotide sequence ID" value="NZ_JBHSYP010000008.1"/>
</dbReference>
<dbReference type="InterPro" id="IPR057326">
    <property type="entry name" value="KR_dom"/>
</dbReference>
<evidence type="ECO:0000313" key="4">
    <source>
        <dbReference type="EMBL" id="TPD60699.1"/>
    </source>
</evidence>
<gene>
    <name evidence="4" type="ORF">FIV46_08205</name>
</gene>
<dbReference type="PRINTS" id="PR00081">
    <property type="entry name" value="GDHRDH"/>
</dbReference>
<dbReference type="GO" id="GO:0016491">
    <property type="term" value="F:oxidoreductase activity"/>
    <property type="evidence" value="ECO:0007669"/>
    <property type="project" value="UniProtKB-KW"/>
</dbReference>
<dbReference type="AlphaFoldDB" id="A0A501PJQ6"/>
<dbReference type="Gene3D" id="3.40.50.720">
    <property type="entry name" value="NAD(P)-binding Rossmann-like Domain"/>
    <property type="match status" value="1"/>
</dbReference>
<protein>
    <submittedName>
        <fullName evidence="4">SDR family oxidoreductase</fullName>
    </submittedName>
</protein>
<dbReference type="SMART" id="SM00822">
    <property type="entry name" value="PKS_KR"/>
    <property type="match status" value="1"/>
</dbReference>
<dbReference type="Pfam" id="PF13561">
    <property type="entry name" value="adh_short_C2"/>
    <property type="match status" value="1"/>
</dbReference>
<feature type="domain" description="Ketoreductase" evidence="3">
    <location>
        <begin position="7"/>
        <end position="184"/>
    </location>
</feature>
<dbReference type="NCBIfam" id="NF005893">
    <property type="entry name" value="PRK07856.1"/>
    <property type="match status" value="1"/>
</dbReference>
<dbReference type="InterPro" id="IPR002347">
    <property type="entry name" value="SDR_fam"/>
</dbReference>
<dbReference type="PROSITE" id="PS00061">
    <property type="entry name" value="ADH_SHORT"/>
    <property type="match status" value="1"/>
</dbReference>
<proteinExistence type="inferred from homology"/>